<dbReference type="GO" id="GO:0022857">
    <property type="term" value="F:transmembrane transporter activity"/>
    <property type="evidence" value="ECO:0007669"/>
    <property type="project" value="InterPro"/>
</dbReference>
<comment type="caution">
    <text evidence="7">The sequence shown here is derived from an EMBL/GenBank/DDBJ whole genome shotgun (WGS) entry which is preliminary data.</text>
</comment>
<feature type="transmembrane region" description="Helical" evidence="6">
    <location>
        <begin position="71"/>
        <end position="95"/>
    </location>
</feature>
<feature type="transmembrane region" description="Helical" evidence="6">
    <location>
        <begin position="38"/>
        <end position="59"/>
    </location>
</feature>
<feature type="transmembrane region" description="Helical" evidence="6">
    <location>
        <begin position="452"/>
        <end position="471"/>
    </location>
</feature>
<dbReference type="PIRSF" id="PIRSF006060">
    <property type="entry name" value="AA_transporter"/>
    <property type="match status" value="1"/>
</dbReference>
<gene>
    <name evidence="7" type="ORF">PENVUL_c006G02216</name>
</gene>
<proteinExistence type="predicted"/>
<evidence type="ECO:0000313" key="7">
    <source>
        <dbReference type="EMBL" id="OQE09342.1"/>
    </source>
</evidence>
<dbReference type="Pfam" id="PF13520">
    <property type="entry name" value="AA_permease_2"/>
    <property type="match status" value="1"/>
</dbReference>
<dbReference type="InterPro" id="IPR004840">
    <property type="entry name" value="Amino_acid_permease_CS"/>
</dbReference>
<feature type="transmembrane region" description="Helical" evidence="6">
    <location>
        <begin position="246"/>
        <end position="270"/>
    </location>
</feature>
<organism evidence="7 8">
    <name type="scientific">Penicillium vulpinum</name>
    <dbReference type="NCBI Taxonomy" id="29845"/>
    <lineage>
        <taxon>Eukaryota</taxon>
        <taxon>Fungi</taxon>
        <taxon>Dikarya</taxon>
        <taxon>Ascomycota</taxon>
        <taxon>Pezizomycotina</taxon>
        <taxon>Eurotiomycetes</taxon>
        <taxon>Eurotiomycetidae</taxon>
        <taxon>Eurotiales</taxon>
        <taxon>Aspergillaceae</taxon>
        <taxon>Penicillium</taxon>
    </lineage>
</organism>
<feature type="transmembrane region" description="Helical" evidence="6">
    <location>
        <begin position="483"/>
        <end position="501"/>
    </location>
</feature>
<dbReference type="PROSITE" id="PS00218">
    <property type="entry name" value="AMINO_ACID_PERMEASE_1"/>
    <property type="match status" value="1"/>
</dbReference>
<keyword evidence="3 6" id="KW-0812">Transmembrane</keyword>
<dbReference type="Gene3D" id="1.20.1740.10">
    <property type="entry name" value="Amino acid/polyamine transporter I"/>
    <property type="match status" value="1"/>
</dbReference>
<dbReference type="GO" id="GO:0016020">
    <property type="term" value="C:membrane"/>
    <property type="evidence" value="ECO:0007669"/>
    <property type="project" value="UniProtKB-SubCell"/>
</dbReference>
<name>A0A1V6S5N0_9EURO</name>
<protein>
    <recommendedName>
        <fullName evidence="9">Amino acid permease/ SLC12A domain-containing protein</fullName>
    </recommendedName>
</protein>
<dbReference type="EMBL" id="MDYP01000006">
    <property type="protein sequence ID" value="OQE09342.1"/>
    <property type="molecule type" value="Genomic_DNA"/>
</dbReference>
<keyword evidence="5 6" id="KW-0472">Membrane</keyword>
<keyword evidence="8" id="KW-1185">Reference proteome</keyword>
<evidence type="ECO:0000256" key="5">
    <source>
        <dbReference type="ARBA" id="ARBA00023136"/>
    </source>
</evidence>
<evidence type="ECO:0000256" key="1">
    <source>
        <dbReference type="ARBA" id="ARBA00004141"/>
    </source>
</evidence>
<sequence length="530" mass="57858">MDEEKTSMKEKSSSDIIAAQDAEGLGTMGHVQSLSRKFSPWSMLALSFSVLGTWATFAVDLSNGLTNGGPITILYGLLLVTFCNLCVALSLGELCSSMPTALGQAYWVSRIWKSPMGRLVSYSCAWINVFGWWTLAASQNAFMTEIILGIKTISDEDWAGTRLGWLKFVIYVSVTMVMTLSNVVACRKDWILRWFNNLVGAWFGGEFIVFSLAILIAVGVKDDLSFQPASFVFGRWINDTAWSDGVAWFIGLVQSAYGLTAFDAVIHLIEELPSPQRNGPRVLWLSIVSGAVSGGIFMIVCLFCIQNLENVLDPASGLPFVELVKQTVGPQGTIVLFGLFIFNMLGQGISITTTASRLTWGFARDGGLPFSSYLTHVDTYWNVPARALWAQGVIISLVGVLYFFTEAAVDAVVSVTTIALTMSYALPIFAVVVFGMSDIPLGPFSLGRLRPIINWVGLIYCCITTVFFFFPGSPSPGVSTMNWAIAVFGAMVLVAIGFWFIKGKRTYLQTEGALGEVFRAAQMEILDTTT</sequence>
<dbReference type="GO" id="GO:0006865">
    <property type="term" value="P:amino acid transport"/>
    <property type="evidence" value="ECO:0007669"/>
    <property type="project" value="InterPro"/>
</dbReference>
<feature type="transmembrane region" description="Helical" evidence="6">
    <location>
        <begin position="328"/>
        <end position="346"/>
    </location>
</feature>
<dbReference type="PANTHER" id="PTHR45649:SF22">
    <property type="entry name" value="TRANSPORTER, PUTATIVE (EUROFUNG)-RELATED"/>
    <property type="match status" value="1"/>
</dbReference>
<dbReference type="OrthoDB" id="3257095at2759"/>
<dbReference type="PANTHER" id="PTHR45649">
    <property type="entry name" value="AMINO-ACID PERMEASE BAT1"/>
    <property type="match status" value="1"/>
</dbReference>
<dbReference type="AlphaFoldDB" id="A0A1V6S5N0"/>
<keyword evidence="4 6" id="KW-1133">Transmembrane helix</keyword>
<evidence type="ECO:0000313" key="8">
    <source>
        <dbReference type="Proteomes" id="UP000191518"/>
    </source>
</evidence>
<feature type="transmembrane region" description="Helical" evidence="6">
    <location>
        <begin position="387"/>
        <end position="405"/>
    </location>
</feature>
<evidence type="ECO:0000256" key="4">
    <source>
        <dbReference type="ARBA" id="ARBA00022989"/>
    </source>
</evidence>
<keyword evidence="2" id="KW-0813">Transport</keyword>
<dbReference type="STRING" id="29845.A0A1V6S5N0"/>
<evidence type="ECO:0000256" key="2">
    <source>
        <dbReference type="ARBA" id="ARBA00022448"/>
    </source>
</evidence>
<reference evidence="8" key="1">
    <citation type="journal article" date="2017" name="Nat. Microbiol.">
        <title>Global analysis of biosynthetic gene clusters reveals vast potential of secondary metabolite production in Penicillium species.</title>
        <authorList>
            <person name="Nielsen J.C."/>
            <person name="Grijseels S."/>
            <person name="Prigent S."/>
            <person name="Ji B."/>
            <person name="Dainat J."/>
            <person name="Nielsen K.F."/>
            <person name="Frisvad J.C."/>
            <person name="Workman M."/>
            <person name="Nielsen J."/>
        </authorList>
    </citation>
    <scope>NUCLEOTIDE SEQUENCE [LARGE SCALE GENOMIC DNA]</scope>
    <source>
        <strain evidence="8">IBT 29486</strain>
    </source>
</reference>
<evidence type="ECO:0000256" key="3">
    <source>
        <dbReference type="ARBA" id="ARBA00022692"/>
    </source>
</evidence>
<feature type="transmembrane region" description="Helical" evidence="6">
    <location>
        <begin position="168"/>
        <end position="186"/>
    </location>
</feature>
<evidence type="ECO:0008006" key="9">
    <source>
        <dbReference type="Google" id="ProtNLM"/>
    </source>
</evidence>
<accession>A0A1V6S5N0</accession>
<feature type="transmembrane region" description="Helical" evidence="6">
    <location>
        <begin position="282"/>
        <end position="308"/>
    </location>
</feature>
<feature type="transmembrane region" description="Helical" evidence="6">
    <location>
        <begin position="198"/>
        <end position="220"/>
    </location>
</feature>
<dbReference type="Proteomes" id="UP000191518">
    <property type="component" value="Unassembled WGS sequence"/>
</dbReference>
<comment type="subcellular location">
    <subcellularLocation>
        <location evidence="1">Membrane</location>
        <topology evidence="1">Multi-pass membrane protein</topology>
    </subcellularLocation>
</comment>
<dbReference type="InterPro" id="IPR002293">
    <property type="entry name" value="AA/rel_permease1"/>
</dbReference>
<evidence type="ECO:0000256" key="6">
    <source>
        <dbReference type="SAM" id="Phobius"/>
    </source>
</evidence>